<keyword evidence="1" id="KW-0732">Signal</keyword>
<evidence type="ECO:0000256" key="1">
    <source>
        <dbReference type="SAM" id="SignalP"/>
    </source>
</evidence>
<dbReference type="Proteomes" id="UP000293331">
    <property type="component" value="Unassembled WGS sequence"/>
</dbReference>
<name>A0A4Q5LJY3_9SPHI</name>
<proteinExistence type="predicted"/>
<keyword evidence="3" id="KW-0762">Sugar transport</keyword>
<sequence>MKKVFLAVIALMITFAAQAQIEAHVKWSYAAKKTSATEAVVLIKATMDQGWHIYSQTVKEGGPIKTSFTFAPSKEYMLVGKPSEPKPITHFEKVFNMNVGYFENVVIFQQKIKLKSAKASAVKGKVEFMTCNDSKCLPPDEVAFSIPLGK</sequence>
<protein>
    <submittedName>
        <fullName evidence="3">Sugar transporter</fullName>
    </submittedName>
</protein>
<dbReference type="GO" id="GO:0045454">
    <property type="term" value="P:cell redox homeostasis"/>
    <property type="evidence" value="ECO:0007669"/>
    <property type="project" value="TreeGrafter"/>
</dbReference>
<dbReference type="Pfam" id="PF11412">
    <property type="entry name" value="DsbD_N"/>
    <property type="match status" value="1"/>
</dbReference>
<feature type="chain" id="PRO_5020432935" evidence="1">
    <location>
        <begin position="20"/>
        <end position="150"/>
    </location>
</feature>
<dbReference type="EMBL" id="SEWG01000005">
    <property type="protein sequence ID" value="RYU89645.1"/>
    <property type="molecule type" value="Genomic_DNA"/>
</dbReference>
<keyword evidence="3" id="KW-0813">Transport</keyword>
<comment type="caution">
    <text evidence="3">The sequence shown here is derived from an EMBL/GenBank/DDBJ whole genome shotgun (WGS) entry which is preliminary data.</text>
</comment>
<dbReference type="AlphaFoldDB" id="A0A4Q5LJY3"/>
<evidence type="ECO:0000259" key="2">
    <source>
        <dbReference type="Pfam" id="PF11412"/>
    </source>
</evidence>
<dbReference type="PANTHER" id="PTHR32234:SF0">
    <property type="entry name" value="THIOL:DISULFIDE INTERCHANGE PROTEIN DSBD"/>
    <property type="match status" value="1"/>
</dbReference>
<keyword evidence="4" id="KW-1185">Reference proteome</keyword>
<dbReference type="InterPro" id="IPR028250">
    <property type="entry name" value="DsbDN"/>
</dbReference>
<reference evidence="3 4" key="1">
    <citation type="submission" date="2019-02" db="EMBL/GenBank/DDBJ databases">
        <title>Bacterial novel species Mucilaginibacter sp. 17JY9-4 isolated from soil.</title>
        <authorList>
            <person name="Jung H.-Y."/>
        </authorList>
    </citation>
    <scope>NUCLEOTIDE SEQUENCE [LARGE SCALE GENOMIC DNA]</scope>
    <source>
        <strain evidence="3 4">17JY9-4</strain>
    </source>
</reference>
<evidence type="ECO:0000313" key="3">
    <source>
        <dbReference type="EMBL" id="RYU89645.1"/>
    </source>
</evidence>
<dbReference type="Gene3D" id="2.60.40.1250">
    <property type="entry name" value="Thiol:disulfide interchange protein DsbD, N-terminal domain"/>
    <property type="match status" value="1"/>
</dbReference>
<dbReference type="PANTHER" id="PTHR32234">
    <property type="entry name" value="THIOL:DISULFIDE INTERCHANGE PROTEIN DSBD"/>
    <property type="match status" value="1"/>
</dbReference>
<dbReference type="OrthoDB" id="767251at2"/>
<feature type="domain" description="Thiol:disulfide interchange protein DsbD N-terminal" evidence="2">
    <location>
        <begin position="35"/>
        <end position="143"/>
    </location>
</feature>
<evidence type="ECO:0000313" key="4">
    <source>
        <dbReference type="Proteomes" id="UP000293331"/>
    </source>
</evidence>
<accession>A0A4Q5LJY3</accession>
<dbReference type="RefSeq" id="WP_129877505.1">
    <property type="nucleotide sequence ID" value="NZ_SEWG01000005.1"/>
</dbReference>
<gene>
    <name evidence="3" type="ORF">EWM62_13710</name>
</gene>
<dbReference type="InterPro" id="IPR036929">
    <property type="entry name" value="DsbDN_sf"/>
</dbReference>
<feature type="signal peptide" evidence="1">
    <location>
        <begin position="1"/>
        <end position="19"/>
    </location>
</feature>
<dbReference type="GO" id="GO:0015035">
    <property type="term" value="F:protein-disulfide reductase activity"/>
    <property type="evidence" value="ECO:0007669"/>
    <property type="project" value="TreeGrafter"/>
</dbReference>
<organism evidence="3 4">
    <name type="scientific">Mucilaginibacter terrigena</name>
    <dbReference type="NCBI Taxonomy" id="2492395"/>
    <lineage>
        <taxon>Bacteria</taxon>
        <taxon>Pseudomonadati</taxon>
        <taxon>Bacteroidota</taxon>
        <taxon>Sphingobacteriia</taxon>
        <taxon>Sphingobacteriales</taxon>
        <taxon>Sphingobacteriaceae</taxon>
        <taxon>Mucilaginibacter</taxon>
    </lineage>
</organism>